<evidence type="ECO:0000313" key="2">
    <source>
        <dbReference type="Proteomes" id="UP000298649"/>
    </source>
</evidence>
<accession>A0A024IRX3</accession>
<gene>
    <name evidence="1" type="ORF">CFBP7129_01520</name>
</gene>
<dbReference type="EMBL" id="CP039922">
    <property type="protein sequence ID" value="QCL93017.1"/>
    <property type="molecule type" value="Genomic_DNA"/>
</dbReference>
<dbReference type="OrthoDB" id="9804139at2"/>
<dbReference type="AlphaFoldDB" id="A0A024IRX3"/>
<sequence length="64" mass="7350">MAQLITILLLVVGSVILYRRFVRDAEKLSAKSKQREKERETGAIGTLIKDPETGEYRVKREDET</sequence>
<dbReference type="GeneID" id="79861165"/>
<reference evidence="1 2" key="1">
    <citation type="submission" date="2019-04" db="EMBL/GenBank/DDBJ databases">
        <title>Complete genome sequence of Agrobacterium tumefaciens CFBP7129.</title>
        <authorList>
            <person name="Haryono M."/>
            <person name="Lin Y.-C."/>
            <person name="Lai E.-M."/>
            <person name="Kuo C.-H."/>
        </authorList>
    </citation>
    <scope>NUCLEOTIDE SEQUENCE [LARGE SCALE GENOMIC DNA]</scope>
    <source>
        <strain evidence="1 2">CFBP7129</strain>
    </source>
</reference>
<protein>
    <submittedName>
        <fullName evidence="1">Uncharacterized protein</fullName>
    </submittedName>
</protein>
<proteinExistence type="predicted"/>
<dbReference type="Proteomes" id="UP000298649">
    <property type="component" value="Chromosome circular"/>
</dbReference>
<organism evidence="1 2">
    <name type="scientific">Agrobacterium tumefaciens</name>
    <dbReference type="NCBI Taxonomy" id="358"/>
    <lineage>
        <taxon>Bacteria</taxon>
        <taxon>Pseudomonadati</taxon>
        <taxon>Pseudomonadota</taxon>
        <taxon>Alphaproteobacteria</taxon>
        <taxon>Hyphomicrobiales</taxon>
        <taxon>Rhizobiaceae</taxon>
        <taxon>Rhizobium/Agrobacterium group</taxon>
        <taxon>Agrobacterium</taxon>
        <taxon>Agrobacterium tumefaciens complex</taxon>
    </lineage>
</organism>
<dbReference type="RefSeq" id="WP_020813606.1">
    <property type="nucleotide sequence ID" value="NZ_CCAN010000001.1"/>
</dbReference>
<name>A0A024IRX3_AGRTU</name>
<dbReference type="eggNOG" id="COG1585">
    <property type="taxonomic scope" value="Bacteria"/>
</dbReference>
<evidence type="ECO:0000313" key="1">
    <source>
        <dbReference type="EMBL" id="QCL93017.1"/>
    </source>
</evidence>